<dbReference type="EMBL" id="LMWL01000039">
    <property type="protein sequence ID" value="KUM94235.1"/>
    <property type="molecule type" value="Genomic_DNA"/>
</dbReference>
<dbReference type="STRING" id="67285.AQI88_22975"/>
<accession>A0A117PVG6</accession>
<dbReference type="OrthoDB" id="3884680at2"/>
<dbReference type="InterPro" id="IPR016024">
    <property type="entry name" value="ARM-type_fold"/>
</dbReference>
<dbReference type="Pfam" id="PF05729">
    <property type="entry name" value="NACHT"/>
    <property type="match status" value="1"/>
</dbReference>
<dbReference type="InterPro" id="IPR000225">
    <property type="entry name" value="Armadillo"/>
</dbReference>
<evidence type="ECO:0000313" key="3">
    <source>
        <dbReference type="EMBL" id="KUM94235.1"/>
    </source>
</evidence>
<keyword evidence="4" id="KW-1185">Reference proteome</keyword>
<dbReference type="InterPro" id="IPR011989">
    <property type="entry name" value="ARM-like"/>
</dbReference>
<dbReference type="SMART" id="SM00567">
    <property type="entry name" value="EZ_HEAT"/>
    <property type="match status" value="13"/>
</dbReference>
<dbReference type="Gene3D" id="1.25.10.10">
    <property type="entry name" value="Leucine-rich Repeat Variant"/>
    <property type="match status" value="5"/>
</dbReference>
<organism evidence="3 4">
    <name type="scientific">Streptomyces cellostaticus</name>
    <dbReference type="NCBI Taxonomy" id="67285"/>
    <lineage>
        <taxon>Bacteria</taxon>
        <taxon>Bacillati</taxon>
        <taxon>Actinomycetota</taxon>
        <taxon>Actinomycetes</taxon>
        <taxon>Kitasatosporales</taxon>
        <taxon>Streptomycetaceae</taxon>
        <taxon>Streptomyces</taxon>
    </lineage>
</organism>
<dbReference type="PANTHER" id="PTHR12697">
    <property type="entry name" value="PBS LYASE HEAT-LIKE PROTEIN"/>
    <property type="match status" value="1"/>
</dbReference>
<name>A0A117PVG6_9ACTN</name>
<proteinExistence type="predicted"/>
<dbReference type="SUPFAM" id="SSF52540">
    <property type="entry name" value="P-loop containing nucleoside triphosphate hydrolases"/>
    <property type="match status" value="1"/>
</dbReference>
<reference evidence="3 4" key="1">
    <citation type="submission" date="2015-10" db="EMBL/GenBank/DDBJ databases">
        <title>Draft genome sequence of Streptomyces cellostaticus DSM 40189, type strain for the species Streptomyces cellostaticus.</title>
        <authorList>
            <person name="Ruckert C."/>
            <person name="Winkler A."/>
            <person name="Kalinowski J."/>
            <person name="Kampfer P."/>
            <person name="Glaeser S."/>
        </authorList>
    </citation>
    <scope>NUCLEOTIDE SEQUENCE [LARGE SCALE GENOMIC DNA]</scope>
    <source>
        <strain evidence="3 4">DSM 40189</strain>
    </source>
</reference>
<dbReference type="SUPFAM" id="SSF48371">
    <property type="entry name" value="ARM repeat"/>
    <property type="match status" value="1"/>
</dbReference>
<comment type="caution">
    <text evidence="3">The sequence shown here is derived from an EMBL/GenBank/DDBJ whole genome shotgun (WGS) entry which is preliminary data.</text>
</comment>
<dbReference type="RefSeq" id="WP_067002504.1">
    <property type="nucleotide sequence ID" value="NZ_BNDU01000006.1"/>
</dbReference>
<dbReference type="SMART" id="SM00185">
    <property type="entry name" value="ARM"/>
    <property type="match status" value="6"/>
</dbReference>
<evidence type="ECO:0000259" key="2">
    <source>
        <dbReference type="Pfam" id="PF05729"/>
    </source>
</evidence>
<dbReference type="Gene3D" id="3.40.50.1580">
    <property type="entry name" value="Nucleoside phosphorylase domain"/>
    <property type="match status" value="1"/>
</dbReference>
<dbReference type="Proteomes" id="UP000054241">
    <property type="component" value="Unassembled WGS sequence"/>
</dbReference>
<dbReference type="InterPro" id="IPR027417">
    <property type="entry name" value="P-loop_NTPase"/>
</dbReference>
<dbReference type="Pfam" id="PF13646">
    <property type="entry name" value="HEAT_2"/>
    <property type="match status" value="4"/>
</dbReference>
<dbReference type="InterPro" id="IPR007111">
    <property type="entry name" value="NACHT_NTPase"/>
</dbReference>
<dbReference type="GO" id="GO:0009116">
    <property type="term" value="P:nucleoside metabolic process"/>
    <property type="evidence" value="ECO:0007669"/>
    <property type="project" value="InterPro"/>
</dbReference>
<gene>
    <name evidence="3" type="ORF">AQI88_22975</name>
</gene>
<comment type="function">
    <text evidence="1">Catalyzes the hydroxylation of the N(6)-(4-aminobutyl)-L-lysine intermediate produced by deoxyhypusine synthase/DHPS on a critical lysine of the eukaryotic translation initiation factor 5A/eIF-5A. This is the second step of the post-translational modification of that lysine into an unusual amino acid residue named hypusine. Hypusination is unique to mature eIF-5A factor and is essential for its function.</text>
</comment>
<dbReference type="PROSITE" id="PS50077">
    <property type="entry name" value="HEAT_REPEAT"/>
    <property type="match status" value="5"/>
</dbReference>
<dbReference type="InterPro" id="IPR035994">
    <property type="entry name" value="Nucleoside_phosphorylase_sf"/>
</dbReference>
<dbReference type="PANTHER" id="PTHR12697:SF38">
    <property type="entry name" value="PBS LYASE HEAT DOMAIN PROTEIN REPEAT-CONTAINING PROTEIN"/>
    <property type="match status" value="1"/>
</dbReference>
<dbReference type="GO" id="GO:0016491">
    <property type="term" value="F:oxidoreductase activity"/>
    <property type="evidence" value="ECO:0007669"/>
    <property type="project" value="TreeGrafter"/>
</dbReference>
<dbReference type="InterPro" id="IPR004155">
    <property type="entry name" value="PBS_lyase_HEAT"/>
</dbReference>
<feature type="domain" description="NACHT" evidence="2">
    <location>
        <begin position="58"/>
        <end position="205"/>
    </location>
</feature>
<dbReference type="InterPro" id="IPR021133">
    <property type="entry name" value="HEAT_type_2"/>
</dbReference>
<evidence type="ECO:0000256" key="1">
    <source>
        <dbReference type="ARBA" id="ARBA00045876"/>
    </source>
</evidence>
<sequence length="1419" mass="152572">MSELGWLADYTKRLAGDRVAGYIAPTFHLREAEGDEQAEPTRRSYAWLIEQLSKFPPRTYFVDGVAGSGKSSLIVHVATDLMRNDVVCIRVDHRTLSLGRNALGDPKAFGKAQCPPDVTERPLWKSRVKHEQAVFLVDAVNELQREFPERSPEMEFVKYLLEGTHRHTVLATSRSTPEALGASHLRPIEQLTIAPLTDAESENYLLDCGLDPRPALKEIRATGLDGAIWNPLLLSLLAHLLKSETPGRRMRMPRSRAELLLATVERARTNEYLKAREEHIAQHGLNLEAVLCAGALVIFSSKGGENSLQRKDLRGILRRVWEDSESLDSAIDAFLSTQLVTAYDPGGGQETFYRLLHPSIVDFGLALGWRSSNPPGLAFDLDQCVGDWLGLQTDTESAVEELLKRTPMMRPSLMLDAIVANRGLLSHSARGRMWRALGTGFIADRGSRDDLALSLGRVPFHVVREGIGYGLLHTLQREQPEFALDVIESLQYETLTPVSLQQLKRRHIRLQKNQSPGRVSSNIRQASPTRDVEYRLSVLRSDPNAVNRGSAAIWLVRQAPGQALDPLVDALEKEPVASVRGSVATALGQLADAAAVPALQAALSDEVASVRGSAATALGRLADAAAVPALQAALTDEVASVRGSAATALGRLADASVVPALQVVLTDEDAAVRGSAATALGRLADVAAVPALQAVLADEDGSVRGSAANALGQLADAAAVPALQSVLTDEVASVRGSAATALGRLADASVVPALQAVLADEDAAVRGSAATALGRLADASVVPALQVVLTDEDAAVRGSAATALGQLADVAAVPALQAVLAGDEDAAVRGSAATALARLADAAALPALQAALAGDEVASVRGSAATALGRLADVAAVPALQAALVDGVASVRASAAAALGRVGDVRATESLRGRLEDRKEEYHVRSAAAWALGALVSDAQPWLIPLADELQGYAGPVMREARRFRGVLVNLLSRQANDEGVRSWLERVGRFDPDPLNRTVAVQGLAQARCIDARLIRFLIDPEVPRKDGRKRDTDDGVLGVAGAAVLRMFEYAEAESLRLIPSVVRLLADPETWNTTINAVLAPLSSLPLEVSQKLIQLIQKSAARYKEKNRFFQNRLDQHVEKCQGRQYAEAEFRKMVDSPEVGLAGFRKSAQSRFDEVASMGSEEHFDVVILTAVPVESAALFEELRSRSIVHRTIQRNGRYYSAFDLPVGSESKGVLFAQATDKGGQAAAALTRELIAEFGCTLVLLVGVAGGFSERKVELYDVIVARNVFNYDPRRLEADGQGYRPQPYRSDEQLIRLVNHLLTSGALDATLDGHALHTKDYVSGETVLAWGEAPLRQQLLGFSIDVYGMETEGHGVMHAVWETFKVDSFVGAGVIKCVSDLGDEDMRVDKDEKQQRAARIAVQVALRIIGDFRR</sequence>
<protein>
    <recommendedName>
        <fullName evidence="2">NACHT domain-containing protein</fullName>
    </recommendedName>
</protein>
<dbReference type="SUPFAM" id="SSF53167">
    <property type="entry name" value="Purine and uridine phosphorylases"/>
    <property type="match status" value="1"/>
</dbReference>
<evidence type="ECO:0000313" key="4">
    <source>
        <dbReference type="Proteomes" id="UP000054241"/>
    </source>
</evidence>